<protein>
    <recommendedName>
        <fullName evidence="3">Flavodoxin-like fold domain-containing protein</fullName>
    </recommendedName>
</protein>
<evidence type="ECO:0000256" key="1">
    <source>
        <dbReference type="ARBA" id="ARBA00006252"/>
    </source>
</evidence>
<keyword evidence="2" id="KW-0560">Oxidoreductase</keyword>
<sequence length="198" mass="22567">MAAVKNIFILLAHPDKNGMCCELADAYESAAHEAGHTVNRMNVSDMQFDANLEQGYRAVQDLESDLVKFQKYVGECDHFVIVHPIWWYGLPAKAKGLFDRAWLPGSSFRYIKTKHGASTIFWHRLYRGKTARIIVTSGTPQLIVRLLPGGANTQLRWGILWFAGFATRLTWFGSAEYVPEEKRKRWLLKVRALGRKGI</sequence>
<dbReference type="InterPro" id="IPR051545">
    <property type="entry name" value="NAD(P)H_dehydrogenase_qn"/>
</dbReference>
<dbReference type="AlphaFoldDB" id="A0A1F6EMW4"/>
<dbReference type="Pfam" id="PF02525">
    <property type="entry name" value="Flavodoxin_2"/>
    <property type="match status" value="1"/>
</dbReference>
<evidence type="ECO:0000313" key="4">
    <source>
        <dbReference type="EMBL" id="OGG74986.1"/>
    </source>
</evidence>
<comment type="caution">
    <text evidence="4">The sequence shown here is derived from an EMBL/GenBank/DDBJ whole genome shotgun (WGS) entry which is preliminary data.</text>
</comment>
<dbReference type="STRING" id="1798507.A3A34_04190"/>
<dbReference type="PANTHER" id="PTHR10204:SF34">
    <property type="entry name" value="NAD(P)H DEHYDROGENASE [QUINONE] 1 ISOFORM 1"/>
    <property type="match status" value="1"/>
</dbReference>
<dbReference type="Proteomes" id="UP000178587">
    <property type="component" value="Unassembled WGS sequence"/>
</dbReference>
<proteinExistence type="inferred from homology"/>
<dbReference type="EMBL" id="MFLU01000010">
    <property type="protein sequence ID" value="OGG74986.1"/>
    <property type="molecule type" value="Genomic_DNA"/>
</dbReference>
<comment type="similarity">
    <text evidence="1">Belongs to the NAD(P)H dehydrogenase (quinone) family.</text>
</comment>
<evidence type="ECO:0000313" key="5">
    <source>
        <dbReference type="Proteomes" id="UP000178587"/>
    </source>
</evidence>
<reference evidence="4 5" key="1">
    <citation type="journal article" date="2016" name="Nat. Commun.">
        <title>Thousands of microbial genomes shed light on interconnected biogeochemical processes in an aquifer system.</title>
        <authorList>
            <person name="Anantharaman K."/>
            <person name="Brown C.T."/>
            <person name="Hug L.A."/>
            <person name="Sharon I."/>
            <person name="Castelle C.J."/>
            <person name="Probst A.J."/>
            <person name="Thomas B.C."/>
            <person name="Singh A."/>
            <person name="Wilkins M.J."/>
            <person name="Karaoz U."/>
            <person name="Brodie E.L."/>
            <person name="Williams K.H."/>
            <person name="Hubbard S.S."/>
            <person name="Banfield J.F."/>
        </authorList>
    </citation>
    <scope>NUCLEOTIDE SEQUENCE [LARGE SCALE GENOMIC DNA]</scope>
</reference>
<organism evidence="4 5">
    <name type="scientific">Candidatus Kaiserbacteria bacterium RIFCSPLOWO2_01_FULL_50_24</name>
    <dbReference type="NCBI Taxonomy" id="1798507"/>
    <lineage>
        <taxon>Bacteria</taxon>
        <taxon>Candidatus Kaiseribacteriota</taxon>
    </lineage>
</organism>
<evidence type="ECO:0000256" key="2">
    <source>
        <dbReference type="ARBA" id="ARBA00023002"/>
    </source>
</evidence>
<name>A0A1F6EMW4_9BACT</name>
<dbReference type="SUPFAM" id="SSF52218">
    <property type="entry name" value="Flavoproteins"/>
    <property type="match status" value="1"/>
</dbReference>
<dbReference type="InterPro" id="IPR029039">
    <property type="entry name" value="Flavoprotein-like_sf"/>
</dbReference>
<dbReference type="PANTHER" id="PTHR10204">
    <property type="entry name" value="NAD P H OXIDOREDUCTASE-RELATED"/>
    <property type="match status" value="1"/>
</dbReference>
<evidence type="ECO:0000259" key="3">
    <source>
        <dbReference type="Pfam" id="PF02525"/>
    </source>
</evidence>
<dbReference type="Gene3D" id="3.40.50.360">
    <property type="match status" value="1"/>
</dbReference>
<dbReference type="GO" id="GO:0003955">
    <property type="term" value="F:NAD(P)H dehydrogenase (quinone) activity"/>
    <property type="evidence" value="ECO:0007669"/>
    <property type="project" value="TreeGrafter"/>
</dbReference>
<gene>
    <name evidence="4" type="ORF">A3A34_04190</name>
</gene>
<dbReference type="InterPro" id="IPR003680">
    <property type="entry name" value="Flavodoxin_fold"/>
</dbReference>
<feature type="domain" description="Flavodoxin-like fold" evidence="3">
    <location>
        <begin position="5"/>
        <end position="143"/>
    </location>
</feature>
<accession>A0A1F6EMW4</accession>
<dbReference type="GO" id="GO:0005829">
    <property type="term" value="C:cytosol"/>
    <property type="evidence" value="ECO:0007669"/>
    <property type="project" value="TreeGrafter"/>
</dbReference>